<dbReference type="PATRIC" id="fig|1172194.4.peg.2511"/>
<dbReference type="GO" id="GO:0003885">
    <property type="term" value="F:D-arabinono-1,4-lactone oxidase activity"/>
    <property type="evidence" value="ECO:0007669"/>
    <property type="project" value="InterPro"/>
</dbReference>
<reference evidence="4 5" key="1">
    <citation type="journal article" date="2012" name="J. Bacteriol.">
        <title>Genome Sequence of n-Alkane-Degrading Hydrocarboniphaga effusa Strain AP103T (ATCC BAA-332T).</title>
        <authorList>
            <person name="Chang H.K."/>
            <person name="Zylstra G.J."/>
            <person name="Chae J.C."/>
        </authorList>
    </citation>
    <scope>NUCLEOTIDE SEQUENCE [LARGE SCALE GENOMIC DNA]</scope>
    <source>
        <strain evidence="4 5">AP103</strain>
    </source>
</reference>
<dbReference type="InterPro" id="IPR036318">
    <property type="entry name" value="FAD-bd_PCMH-like_sf"/>
</dbReference>
<evidence type="ECO:0000256" key="1">
    <source>
        <dbReference type="ARBA" id="ARBA00022827"/>
    </source>
</evidence>
<evidence type="ECO:0000313" key="4">
    <source>
        <dbReference type="EMBL" id="EIT69016.1"/>
    </source>
</evidence>
<dbReference type="PIRSF" id="PIRSF000136">
    <property type="entry name" value="LGO_GLO"/>
    <property type="match status" value="1"/>
</dbReference>
<keyword evidence="1" id="KW-0274">FAD</keyword>
<dbReference type="Gene3D" id="3.30.465.10">
    <property type="match status" value="1"/>
</dbReference>
<dbReference type="InterPro" id="IPR006094">
    <property type="entry name" value="Oxid_FAD_bind_N"/>
</dbReference>
<dbReference type="PANTHER" id="PTHR43762">
    <property type="entry name" value="L-GULONOLACTONE OXIDASE"/>
    <property type="match status" value="1"/>
</dbReference>
<dbReference type="Gene3D" id="3.30.43.10">
    <property type="entry name" value="Uridine Diphospho-n-acetylenolpyruvylglucosamine Reductase, domain 2"/>
    <property type="match status" value="1"/>
</dbReference>
<comment type="caution">
    <text evidence="4">The sequence shown here is derived from an EMBL/GenBank/DDBJ whole genome shotgun (WGS) entry which is preliminary data.</text>
</comment>
<proteinExistence type="predicted"/>
<dbReference type="Pfam" id="PF04030">
    <property type="entry name" value="ALO"/>
    <property type="match status" value="1"/>
</dbReference>
<dbReference type="Gene3D" id="3.30.70.2520">
    <property type="match status" value="1"/>
</dbReference>
<dbReference type="Pfam" id="PF01565">
    <property type="entry name" value="FAD_binding_4"/>
    <property type="match status" value="1"/>
</dbReference>
<dbReference type="STRING" id="1172194.WQQ_25980"/>
<evidence type="ECO:0000259" key="3">
    <source>
        <dbReference type="PROSITE" id="PS51387"/>
    </source>
</evidence>
<accession>I8HZK1</accession>
<dbReference type="RefSeq" id="WP_007185541.1">
    <property type="nucleotide sequence ID" value="NZ_AKGD01000002.1"/>
</dbReference>
<dbReference type="AlphaFoldDB" id="I8HZK1"/>
<dbReference type="PROSITE" id="PS51387">
    <property type="entry name" value="FAD_PCMH"/>
    <property type="match status" value="1"/>
</dbReference>
<dbReference type="InterPro" id="IPR010031">
    <property type="entry name" value="FAD_lactone_oxidase-like"/>
</dbReference>
<dbReference type="EMBL" id="AKGD01000002">
    <property type="protein sequence ID" value="EIT69016.1"/>
    <property type="molecule type" value="Genomic_DNA"/>
</dbReference>
<evidence type="ECO:0000313" key="5">
    <source>
        <dbReference type="Proteomes" id="UP000003704"/>
    </source>
</evidence>
<dbReference type="InterPro" id="IPR016167">
    <property type="entry name" value="FAD-bd_PCMH_sub1"/>
</dbReference>
<dbReference type="InterPro" id="IPR007173">
    <property type="entry name" value="ALO_C"/>
</dbReference>
<dbReference type="InterPro" id="IPR016171">
    <property type="entry name" value="Vanillyl_alc_oxidase_C-sub2"/>
</dbReference>
<dbReference type="InterPro" id="IPR016166">
    <property type="entry name" value="FAD-bd_PCMH"/>
</dbReference>
<organism evidence="4 5">
    <name type="scientific">Hydrocarboniphaga effusa AP103</name>
    <dbReference type="NCBI Taxonomy" id="1172194"/>
    <lineage>
        <taxon>Bacteria</taxon>
        <taxon>Pseudomonadati</taxon>
        <taxon>Pseudomonadota</taxon>
        <taxon>Gammaproteobacteria</taxon>
        <taxon>Nevskiales</taxon>
        <taxon>Nevskiaceae</taxon>
        <taxon>Hydrocarboniphaga</taxon>
    </lineage>
</organism>
<dbReference type="Gene3D" id="1.10.45.10">
    <property type="entry name" value="Vanillyl-alcohol Oxidase, Chain A, domain 4"/>
    <property type="match status" value="1"/>
</dbReference>
<keyword evidence="2" id="KW-0560">Oxidoreductase</keyword>
<dbReference type="NCBIfam" id="TIGR01679">
    <property type="entry name" value="bact_FAD_ox"/>
    <property type="match status" value="1"/>
</dbReference>
<dbReference type="PANTHER" id="PTHR43762:SF1">
    <property type="entry name" value="D-ARABINONO-1,4-LACTONE OXIDASE"/>
    <property type="match status" value="1"/>
</dbReference>
<sequence length="438" mass="48786">MTHSTLIADSKPWSNWSGSVRFTPRHTIAPASVPALQEIVREVAMRGGKLRVAGSGHSFAPLVKTSDTLVTLDRLSGIDSIDGHRARIQAGTQLSWLGKELARRGFGMTNLGDINKQTLAGAVSTGTHGTGLKLGSISTQLRGLSLVLASGEPVHCSATQNAELFDAARVSLGALGIITAMDIELEPAYRLKLIKRNMPLDECLEQSLDLAKLYRHFEFFWMPHTQLTQVKLMDWTDQPESSNGLTTASELVLENGLFGLLSRLVRAKPGWAPGVSRLIANISPSNQSTMVADCHRAFATARLVRFQEMEYELPIERGPDAMRELAEYVNRKPVLVHFPIEYRHVRGDDIWLSPFYGRDSVSISVHQYVGMEHERYFAAAEAIFLNHGGRPHWGKIHSLGASDLAARYPRWHDFQRLRRELDPKGLFLNPLLQRLFNP</sequence>
<dbReference type="Proteomes" id="UP000003704">
    <property type="component" value="Unassembled WGS sequence"/>
</dbReference>
<dbReference type="GO" id="GO:0016020">
    <property type="term" value="C:membrane"/>
    <property type="evidence" value="ECO:0007669"/>
    <property type="project" value="InterPro"/>
</dbReference>
<gene>
    <name evidence="4" type="ORF">WQQ_25980</name>
</gene>
<dbReference type="InterPro" id="IPR016169">
    <property type="entry name" value="FAD-bd_PCMH_sub2"/>
</dbReference>
<evidence type="ECO:0000256" key="2">
    <source>
        <dbReference type="ARBA" id="ARBA00023002"/>
    </source>
</evidence>
<dbReference type="OrthoDB" id="9800184at2"/>
<feature type="domain" description="FAD-binding PCMH-type" evidence="3">
    <location>
        <begin position="20"/>
        <end position="188"/>
    </location>
</feature>
<keyword evidence="1" id="KW-0285">Flavoprotein</keyword>
<keyword evidence="5" id="KW-1185">Reference proteome</keyword>
<dbReference type="GO" id="GO:0071949">
    <property type="term" value="F:FAD binding"/>
    <property type="evidence" value="ECO:0007669"/>
    <property type="project" value="InterPro"/>
</dbReference>
<dbReference type="SUPFAM" id="SSF56176">
    <property type="entry name" value="FAD-binding/transporter-associated domain-like"/>
    <property type="match status" value="1"/>
</dbReference>
<protein>
    <submittedName>
        <fullName evidence="4">FaD-linked oxidoreductase</fullName>
    </submittedName>
</protein>
<name>I8HZK1_9GAMM</name>